<evidence type="ECO:0000313" key="1">
    <source>
        <dbReference type="EMBL" id="ADE72262.1"/>
    </source>
</evidence>
<keyword evidence="2" id="KW-1185">Reference proteome</keyword>
<dbReference type="KEGG" id="bmq:BMQ_pBM20001"/>
<accession>D5E387</accession>
<sequence length="54" mass="6366">MICKVITSVWTSADIIKILLTLIDIVRVHNLKTEKDYFFPVKRSSLFLLRNWVS</sequence>
<proteinExistence type="predicted"/>
<evidence type="ECO:0000313" key="2">
    <source>
        <dbReference type="Proteomes" id="UP000000935"/>
    </source>
</evidence>
<dbReference type="AlphaFoldDB" id="D5E387"/>
<gene>
    <name evidence="1" type="ordered locus">BMQ_pBM20001</name>
</gene>
<reference evidence="1 2" key="1">
    <citation type="journal article" date="1997" name="Plasmid">
        <title>Replicons of the Indigenous Plasmids of Bacillus megaterium QM B1551.</title>
        <authorList>
            <person name="Stevenson D.M."/>
            <person name="Zhou Y."/>
            <person name="Mueller K."/>
            <person name="Jablonski L."/>
            <person name="Vary P.S."/>
        </authorList>
    </citation>
    <scope>NUCLEOTIDE SEQUENCE [LARGE SCALE GENOMIC DNA]</scope>
    <source>
        <strain evidence="2">ATCC 12872 / QMB1551</strain>
        <plasmid evidence="1 2">pBM200</plasmid>
    </source>
</reference>
<dbReference type="Proteomes" id="UP000000935">
    <property type="component" value="Plasmid pBM200"/>
</dbReference>
<geneLocation type="plasmid" evidence="1 2">
    <name>pBM200</name>
</geneLocation>
<organism evidence="1 2">
    <name type="scientific">Priestia megaterium (strain ATCC 12872 / QMB1551)</name>
    <name type="common">Bacillus megaterium</name>
    <dbReference type="NCBI Taxonomy" id="545693"/>
    <lineage>
        <taxon>Bacteria</taxon>
        <taxon>Bacillati</taxon>
        <taxon>Bacillota</taxon>
        <taxon>Bacilli</taxon>
        <taxon>Bacillales</taxon>
        <taxon>Bacillaceae</taxon>
        <taxon>Priestia</taxon>
    </lineage>
</organism>
<keyword evidence="1" id="KW-0614">Plasmid</keyword>
<protein>
    <submittedName>
        <fullName evidence="1">Uncharacterized protein</fullName>
    </submittedName>
</protein>
<reference evidence="1 2" key="4">
    <citation type="journal article" date="2011" name="J. Bacteriol.">
        <title>Genome sequences of the biotechnologically important Bacillus megaterium strains QM B1551 and DSM319.</title>
        <authorList>
            <person name="Eppinger M."/>
            <person name="Bunk B."/>
            <person name="Johns M.A."/>
            <person name="Edirisinghe J.N."/>
            <person name="Kutumbaka K.K."/>
            <person name="Koenig S.S."/>
            <person name="Huot Creasy H."/>
            <person name="Rosovitz M.J."/>
            <person name="Riley D.R."/>
            <person name="Daugherty S."/>
            <person name="Martin M."/>
            <person name="Elbourne L.D."/>
            <person name="Paulsen I."/>
            <person name="Biedendieck R."/>
            <person name="Braun C."/>
            <person name="Grayburn S."/>
            <person name="Dhingra S."/>
            <person name="Lukyanchuk V."/>
            <person name="Ball B."/>
            <person name="Ul-Qamar R."/>
            <person name="Seibel J."/>
            <person name="Bremer E."/>
            <person name="Jahn D."/>
            <person name="Ravel J."/>
            <person name="Vary P.S."/>
        </authorList>
    </citation>
    <scope>NUCLEOTIDE SEQUENCE [LARGE SCALE GENOMIC DNA]</scope>
    <source>
        <strain evidence="2">ATCC 12872 / QMB1551</strain>
        <plasmid evidence="1">pBM200</plasmid>
    </source>
</reference>
<name>D5E387_PRIM1</name>
<dbReference type="EMBL" id="CP001985">
    <property type="protein sequence ID" value="ADE72262.1"/>
    <property type="molecule type" value="Genomic_DNA"/>
</dbReference>
<reference evidence="1 2" key="2">
    <citation type="journal article" date="2001" name="Plasmid">
        <title>Discoveries within the Seven Plasmid Array of Bacillus megaterium QM B1551.</title>
        <authorList>
            <person name="Kunnimalaiyaan M."/>
            <person name="Zhou Y."/>
            <person name="Scholle M."/>
            <person name="Baisa G.A."/>
            <person name="Vary P.S."/>
        </authorList>
    </citation>
    <scope>NUCLEOTIDE SEQUENCE [LARGE SCALE GENOMIC DNA]</scope>
    <source>
        <strain evidence="2">ATCC 12872 / QMB1551</strain>
        <plasmid evidence="1 2">pBM200</plasmid>
    </source>
</reference>
<dbReference type="HOGENOM" id="CLU_3040489_0_0_9"/>
<reference key="3">
    <citation type="submission" date="2010-04" db="EMBL/GenBank/DDBJ databases">
        <title>Genome sequences of the industrial vitamin B12-producers B. megaterium QM B1551 and DSM319 reveal new insights into the Bacillus genome evolution and pan-genome structure.</title>
        <authorList>
            <person name="Eppinger M."/>
            <person name="Bunk B."/>
            <person name="Johns M.A."/>
            <person name="Edirisinghe J.N."/>
            <person name="Kutumbaka K.K."/>
            <person name="Riley D.R."/>
            <person name="Creasy H.H."/>
            <person name="Koenig S.S.K."/>
            <person name="Galens K."/>
            <person name="Orvis J."/>
            <person name="Creasy T."/>
            <person name="Biedendieck R."/>
            <person name="Braun C."/>
            <person name="Grayburn S."/>
            <person name="Jahn D."/>
            <person name="Ravel J."/>
            <person name="Vary P.S."/>
        </authorList>
    </citation>
    <scope>NUCLEOTIDE SEQUENCE</scope>
    <source>
        <strain>QM B1551</strain>
    </source>
</reference>